<proteinExistence type="predicted"/>
<dbReference type="EMBL" id="GG703317">
    <property type="protein sequence ID" value="KOB89794.1"/>
    <property type="molecule type" value="Genomic_DNA"/>
</dbReference>
<feature type="non-terminal residue" evidence="1">
    <location>
        <position position="1"/>
    </location>
</feature>
<name>A0A0L7MAC5_PLAF4</name>
<reference evidence="2" key="2">
    <citation type="submission" date="2006-09" db="EMBL/GenBank/DDBJ databases">
        <title>The genome sequence of Plasmodium falciparum Dd2.</title>
        <authorList>
            <consortium name="The Broad Institute Genome Sequencing Platform"/>
            <person name="Birren B."/>
            <person name="Lander E."/>
            <person name="Galagan J."/>
            <person name="Nusbaum C."/>
            <person name="Devon K."/>
            <person name="Henn M."/>
            <person name="Jaffe D."/>
            <person name="Butler J."/>
            <person name="Alvarez P."/>
            <person name="Gnerre S."/>
            <person name="Grabherr M."/>
            <person name="Kleber M."/>
            <person name="Mauceli E."/>
            <person name="Brockman W."/>
            <person name="MacCallum I.A."/>
            <person name="Rounsley S."/>
            <person name="Young S."/>
            <person name="LaButti K."/>
            <person name="Pushparaj V."/>
            <person name="DeCaprio D."/>
            <person name="Crawford M."/>
            <person name="Koehrsen M."/>
            <person name="Engels R."/>
            <person name="Montgomery P."/>
            <person name="Pearson M."/>
            <person name="Howarth C."/>
            <person name="Larson L."/>
            <person name="Luoma S."/>
            <person name="White J."/>
            <person name="Kodira C."/>
            <person name="Zeng Q."/>
            <person name="O'Leary S."/>
            <person name="Yandava C."/>
            <person name="Alvarado L."/>
            <person name="Wirth D."/>
            <person name="Volkman S."/>
            <person name="Hartl D."/>
        </authorList>
    </citation>
    <scope>NUCLEOTIDE SEQUENCE [LARGE SCALE GENOMIC DNA]</scope>
</reference>
<reference evidence="2" key="1">
    <citation type="submission" date="2006-09" db="EMBL/GenBank/DDBJ databases">
        <title>Annotation of Plasmodium falciparum Dd2.</title>
        <authorList>
            <consortium name="The Broad Institute Genome Sequencing Platform"/>
            <person name="Volkman S.K."/>
            <person name="Neafsey D.E."/>
            <person name="Dash A.P."/>
            <person name="Chitnis C.E."/>
            <person name="Hartl D.L."/>
            <person name="Young S.K."/>
            <person name="Zeng Q."/>
            <person name="Koehrsen M."/>
            <person name="Alvarado L."/>
            <person name="Berlin A."/>
            <person name="Borenstein D."/>
            <person name="Chapman S.B."/>
            <person name="Chen Z."/>
            <person name="Engels R."/>
            <person name="Freedman E."/>
            <person name="Gellesch M."/>
            <person name="Goldberg J."/>
            <person name="Griggs A."/>
            <person name="Gujja S."/>
            <person name="Heilman E.R."/>
            <person name="Heiman D.I."/>
            <person name="Howarth C."/>
            <person name="Jen D."/>
            <person name="Larson L."/>
            <person name="Mehta T."/>
            <person name="Neiman D."/>
            <person name="Park D."/>
            <person name="Pearson M."/>
            <person name="Roberts A."/>
            <person name="Saif S."/>
            <person name="Shea T."/>
            <person name="Shenoy N."/>
            <person name="Sisk P."/>
            <person name="Stolte C."/>
            <person name="Sykes S."/>
            <person name="Walk T."/>
            <person name="White J."/>
            <person name="Yandava C."/>
            <person name="Haas B."/>
            <person name="Henn M.R."/>
            <person name="Nusbaum C."/>
            <person name="Birren B."/>
        </authorList>
    </citation>
    <scope>NUCLEOTIDE SEQUENCE [LARGE SCALE GENOMIC DNA]</scope>
</reference>
<dbReference type="Proteomes" id="UP000054282">
    <property type="component" value="Unassembled WGS sequence"/>
</dbReference>
<sequence>TTSDILLRRNSTITHKIYKKSYKNKTDKKDHTIHINSNDNIDVTYHWRQKKTNNK</sequence>
<gene>
    <name evidence="1" type="ORF">PFDG_05349</name>
</gene>
<accession>A0A0L7MAC5</accession>
<dbReference type="KEGG" id="pfd:PFDG_05349"/>
<evidence type="ECO:0000313" key="2">
    <source>
        <dbReference type="Proteomes" id="UP000054282"/>
    </source>
</evidence>
<protein>
    <submittedName>
        <fullName evidence="1">Uncharacterized protein</fullName>
    </submittedName>
</protein>
<dbReference type="AlphaFoldDB" id="A0A0L7MAC5"/>
<evidence type="ECO:0000313" key="1">
    <source>
        <dbReference type="EMBL" id="KOB89794.1"/>
    </source>
</evidence>
<organism evidence="1 2">
    <name type="scientific">Plasmodium falciparum (isolate Dd2)</name>
    <dbReference type="NCBI Taxonomy" id="57267"/>
    <lineage>
        <taxon>Eukaryota</taxon>
        <taxon>Sar</taxon>
        <taxon>Alveolata</taxon>
        <taxon>Apicomplexa</taxon>
        <taxon>Aconoidasida</taxon>
        <taxon>Haemosporida</taxon>
        <taxon>Plasmodiidae</taxon>
        <taxon>Plasmodium</taxon>
        <taxon>Plasmodium (Laverania)</taxon>
    </lineage>
</organism>